<comment type="caution">
    <text evidence="1">The sequence shown here is derived from an EMBL/GenBank/DDBJ whole genome shotgun (WGS) entry which is preliminary data.</text>
</comment>
<evidence type="ECO:0000313" key="1">
    <source>
        <dbReference type="EMBL" id="OIV42660.1"/>
    </source>
</evidence>
<reference evidence="1 2" key="1">
    <citation type="submission" date="2016-10" db="EMBL/GenBank/DDBJ databases">
        <title>Draft Genome Sequence of Rhizobacteria Flavobacterium johnsoniae CI04.</title>
        <authorList>
            <person name="Bravo J.I."/>
            <person name="Lozano G.L."/>
            <person name="Handelsman J."/>
        </authorList>
    </citation>
    <scope>NUCLEOTIDE SEQUENCE [LARGE SCALE GENOMIC DNA]</scope>
    <source>
        <strain evidence="1 2">CI04</strain>
    </source>
</reference>
<accession>A0A1J7CM54</accession>
<name>A0A1J7CM54_FLAJO</name>
<dbReference type="AlphaFoldDB" id="A0A1J7CM54"/>
<proteinExistence type="predicted"/>
<evidence type="ECO:0000313" key="2">
    <source>
        <dbReference type="Proteomes" id="UP000182826"/>
    </source>
</evidence>
<sequence length="131" mass="15743">MNQALYSTITLKYLTKNHPEFLKNIHFKEDQSFDSFIKSRSGNRFLWIATYNLEITIGFENHRKECDWHFHMGASAGNNQNQELEELTQELNKILNNEQVFILENDKYIPFDENEEQVVDENNFFFVWDEI</sequence>
<dbReference type="OrthoDB" id="676831at2"/>
<organism evidence="1 2">
    <name type="scientific">Flavobacterium johnsoniae</name>
    <name type="common">Cytophaga johnsonae</name>
    <dbReference type="NCBI Taxonomy" id="986"/>
    <lineage>
        <taxon>Bacteria</taxon>
        <taxon>Pseudomonadati</taxon>
        <taxon>Bacteroidota</taxon>
        <taxon>Flavobacteriia</taxon>
        <taxon>Flavobacteriales</taxon>
        <taxon>Flavobacteriaceae</taxon>
        <taxon>Flavobacterium</taxon>
    </lineage>
</organism>
<dbReference type="RefSeq" id="WP_071635948.1">
    <property type="nucleotide sequence ID" value="NZ_MLFK01000005.1"/>
</dbReference>
<dbReference type="EMBL" id="MLFK01000005">
    <property type="protein sequence ID" value="OIV42660.1"/>
    <property type="molecule type" value="Genomic_DNA"/>
</dbReference>
<dbReference type="Proteomes" id="UP000182826">
    <property type="component" value="Unassembled WGS sequence"/>
</dbReference>
<protein>
    <submittedName>
        <fullName evidence="1">Uncharacterized protein</fullName>
    </submittedName>
</protein>
<gene>
    <name evidence="1" type="ORF">BKM63_07235</name>
</gene>
<keyword evidence="2" id="KW-1185">Reference proteome</keyword>